<protein>
    <submittedName>
        <fullName evidence="2">Uncharacterized protein</fullName>
    </submittedName>
</protein>
<dbReference type="EMBL" id="KZ997424">
    <property type="protein sequence ID" value="RKO87438.1"/>
    <property type="molecule type" value="Genomic_DNA"/>
</dbReference>
<evidence type="ECO:0000313" key="2">
    <source>
        <dbReference type="EMBL" id="RKO87438.1"/>
    </source>
</evidence>
<keyword evidence="3" id="KW-1185">Reference proteome</keyword>
<organism evidence="2 3">
    <name type="scientific">Blyttiomyces helicus</name>
    <dbReference type="NCBI Taxonomy" id="388810"/>
    <lineage>
        <taxon>Eukaryota</taxon>
        <taxon>Fungi</taxon>
        <taxon>Fungi incertae sedis</taxon>
        <taxon>Chytridiomycota</taxon>
        <taxon>Chytridiomycota incertae sedis</taxon>
        <taxon>Chytridiomycetes</taxon>
        <taxon>Chytridiomycetes incertae sedis</taxon>
        <taxon>Blyttiomyces</taxon>
    </lineage>
</organism>
<accession>A0A4P9W8N4</accession>
<dbReference type="AlphaFoldDB" id="A0A4P9W8N4"/>
<reference evidence="3" key="1">
    <citation type="journal article" date="2018" name="Nat. Microbiol.">
        <title>Leveraging single-cell genomics to expand the fungal tree of life.</title>
        <authorList>
            <person name="Ahrendt S.R."/>
            <person name="Quandt C.A."/>
            <person name="Ciobanu D."/>
            <person name="Clum A."/>
            <person name="Salamov A."/>
            <person name="Andreopoulos B."/>
            <person name="Cheng J.F."/>
            <person name="Woyke T."/>
            <person name="Pelin A."/>
            <person name="Henrissat B."/>
            <person name="Reynolds N.K."/>
            <person name="Benny G.L."/>
            <person name="Smith M.E."/>
            <person name="James T.Y."/>
            <person name="Grigoriev I.V."/>
        </authorList>
    </citation>
    <scope>NUCLEOTIDE SEQUENCE [LARGE SCALE GENOMIC DNA]</scope>
</reference>
<proteinExistence type="predicted"/>
<name>A0A4P9W8N4_9FUNG</name>
<sequence>MFQSIEEEDEIKARRLPMFKVGTRRGNERGSGWEVIRHAGLREDGDRQFRREWTGKDVECEICVENDKVRESRRYGSGLDPCNYQHYVVNSQDGAKSAWGKEEISCGVVGETRSDFWKERKRKNDRDQSAFVKEDSAPHLHWSETPDTS</sequence>
<dbReference type="Proteomes" id="UP000269721">
    <property type="component" value="Unassembled WGS sequence"/>
</dbReference>
<evidence type="ECO:0000256" key="1">
    <source>
        <dbReference type="SAM" id="MobiDB-lite"/>
    </source>
</evidence>
<feature type="region of interest" description="Disordered" evidence="1">
    <location>
        <begin position="117"/>
        <end position="149"/>
    </location>
</feature>
<gene>
    <name evidence="2" type="ORF">BDK51DRAFT_32966</name>
</gene>
<evidence type="ECO:0000313" key="3">
    <source>
        <dbReference type="Proteomes" id="UP000269721"/>
    </source>
</evidence>